<keyword evidence="3" id="KW-1133">Transmembrane helix</keyword>
<protein>
    <recommendedName>
        <fullName evidence="5">Translocation and assembly module TamB C-terminal domain-containing protein</fullName>
    </recommendedName>
</protein>
<dbReference type="EMBL" id="CP039865">
    <property type="protein sequence ID" value="QCK86289.1"/>
    <property type="molecule type" value="Genomic_DNA"/>
</dbReference>
<dbReference type="InterPro" id="IPR007452">
    <property type="entry name" value="TamB_C"/>
</dbReference>
<dbReference type="PANTHER" id="PTHR36985:SF1">
    <property type="entry name" value="TRANSLOCATION AND ASSEMBLY MODULE SUBUNIT TAMB"/>
    <property type="match status" value="1"/>
</dbReference>
<gene>
    <name evidence="6" type="ORF">E8L99_11255</name>
</gene>
<dbReference type="GO" id="GO:0009306">
    <property type="term" value="P:protein secretion"/>
    <property type="evidence" value="ECO:0007669"/>
    <property type="project" value="InterPro"/>
</dbReference>
<evidence type="ECO:0000256" key="2">
    <source>
        <dbReference type="ARBA" id="ARBA00022692"/>
    </source>
</evidence>
<dbReference type="OrthoDB" id="7784409at2"/>
<dbReference type="RefSeq" id="WP_137099621.1">
    <property type="nucleotide sequence ID" value="NZ_CP039865.1"/>
</dbReference>
<keyword evidence="7" id="KW-1185">Reference proteome</keyword>
<keyword evidence="4" id="KW-0472">Membrane</keyword>
<dbReference type="GO" id="GO:0097347">
    <property type="term" value="C:TAM protein secretion complex"/>
    <property type="evidence" value="ECO:0007669"/>
    <property type="project" value="TreeGrafter"/>
</dbReference>
<comment type="subcellular location">
    <subcellularLocation>
        <location evidence="1">Membrane</location>
        <topology evidence="1">Single-pass membrane protein</topology>
    </subcellularLocation>
</comment>
<accession>A0A4D7QKQ4</accession>
<evidence type="ECO:0000256" key="4">
    <source>
        <dbReference type="ARBA" id="ARBA00023136"/>
    </source>
</evidence>
<keyword evidence="2" id="KW-0812">Transmembrane</keyword>
<proteinExistence type="predicted"/>
<sequence>MRNIRLRHFLPLVLIIGFGLMIQASTPRAQEDQGVLASFISRVLSTPTSRVTVGSVEGPLSSDAMIRDVSVADADGVYLKIDTIRLVWRRVALLSRRLEIQNLEIGRIEFSRRPARDPAAVPANSTDPILPELPLKVEIGRLSVAELVLGEPVIGLAARFSATGNATLGPPAEGLNTSLDIRRLDAPGTTTLKLAFAPATEQLDLTLLHDEPAGGVAARLANLPGLPPVKLDLTGAGRLDDWRARIAFAAGAGTDAIGEARLFRTGALRRLGLRLTAHIENLLPPAVGTVFAGTTALTSDVVFEDSGAYGIENLRLASDLAELTIAGKLDANQILDVTASARALPNNGQQTRRGDGSLGQLVFDASAKGPVARPRIAGRLTLRDLANSQITLGSLTATLSAEPAPEDARQRYGLALEGRAEGLALADRGFSEALGDRVAVNFRAMIDGDSVADISELSATTPNLRLAYAGRAGAKVLEGRARVEITRLRAISRLAGRTLSGEAVVTAALSGNPATSLAANVDGRATNLTLGDPIADRLMGRQATIAGTIRRGPDSLRFESLTLRGQHVASTLNGGMANGTFDLRASLGLPELKQVDPRLAGAAEASAHLAGKVDDPDVSLLLDARDVRALDRPVRDLRLTLAARQTASTPTVTLNIGGLVDGKPLSAHVQAAKDAAGTWTLSRLEARLGTASAQGQGEISPNRLATGRITLSASDLNDLSPLVLTQLRGSLQATIDANAQDGRQRAALQAVGGRIIAGGLSLNAIRANLTGEDLFGRPVVNGDVSIDRLVAGGETIQRIALKAVGTPAGSDLTLSAEARGFQVASTGRLVPGETLRLDLASFAATRQGGRITLTAPASLLFSDGSVRTDKLSLAVLGGAVDVSGRIGSNLDISVAARAVPLAAIDIVAPGTGLRGTLDARATLSGPASAPRGPYEASLRGFSLPQTREAGIPALDITARGEAQGERASVNARIAGGRTIAFDVSGSVPIGPADALDLRGRGTLDAGLLNASLAGSGRRVAGRVAIDGALRGSRSNPEVQGSATLTGGSFSDPLQGVSLTGIEGRVIGRGTSLVIERLTARAKNGGTLTVTGQVDADAQRGFPANLRIAARNAELVSSDVVTMNASLDMTVTGPLATQPRISGRIDVQTLEVRVPDRLPSNTEPFRDARHVAPPPQTRARLAQIARQRATAQRRAAVFNATVDLAIDAPSRVFVRGRGIDAELGGQVRLSGTTNDLRANGAFELRRGRLSLLTQRLDFTRGRVTFGGGDLVPDLDFVAETRATDIVATIGIRGRANEPEFVLSSTPSLPQDEVLSRLLFQRAAGGLSPFQALQLAQAVVQLSGSGSGSDAFERARRALGVDNLDVTTGTSGPAVGVSRAINDRIRLGVRAGSKPENSAVGVDIDLTRRLRIQTEIGADGRASVGVGTELEY</sequence>
<evidence type="ECO:0000256" key="3">
    <source>
        <dbReference type="ARBA" id="ARBA00022989"/>
    </source>
</evidence>
<feature type="domain" description="Translocation and assembly module TamB C-terminal" evidence="5">
    <location>
        <begin position="1075"/>
        <end position="1418"/>
    </location>
</feature>
<dbReference type="Proteomes" id="UP000298588">
    <property type="component" value="Chromosome"/>
</dbReference>
<organism evidence="6 7">
    <name type="scientific">Phreatobacter aquaticus</name>
    <dbReference type="NCBI Taxonomy" id="2570229"/>
    <lineage>
        <taxon>Bacteria</taxon>
        <taxon>Pseudomonadati</taxon>
        <taxon>Pseudomonadota</taxon>
        <taxon>Alphaproteobacteria</taxon>
        <taxon>Hyphomicrobiales</taxon>
        <taxon>Phreatobacteraceae</taxon>
        <taxon>Phreatobacter</taxon>
    </lineage>
</organism>
<dbReference type="Pfam" id="PF04357">
    <property type="entry name" value="TamB"/>
    <property type="match status" value="1"/>
</dbReference>
<evidence type="ECO:0000313" key="6">
    <source>
        <dbReference type="EMBL" id="QCK86289.1"/>
    </source>
</evidence>
<reference evidence="6 7" key="1">
    <citation type="submission" date="2019-04" db="EMBL/GenBank/DDBJ databases">
        <title>Phreatobacter aquaticus sp. nov.</title>
        <authorList>
            <person name="Choi A."/>
            <person name="Baek K."/>
        </authorList>
    </citation>
    <scope>NUCLEOTIDE SEQUENCE [LARGE SCALE GENOMIC DNA]</scope>
    <source>
        <strain evidence="6 7">NMCR1094</strain>
    </source>
</reference>
<evidence type="ECO:0000256" key="1">
    <source>
        <dbReference type="ARBA" id="ARBA00004167"/>
    </source>
</evidence>
<dbReference type="PANTHER" id="PTHR36985">
    <property type="entry name" value="TRANSLOCATION AND ASSEMBLY MODULE SUBUNIT TAMB"/>
    <property type="match status" value="1"/>
</dbReference>
<evidence type="ECO:0000259" key="5">
    <source>
        <dbReference type="Pfam" id="PF04357"/>
    </source>
</evidence>
<evidence type="ECO:0000313" key="7">
    <source>
        <dbReference type="Proteomes" id="UP000298588"/>
    </source>
</evidence>
<dbReference type="GO" id="GO:0005886">
    <property type="term" value="C:plasma membrane"/>
    <property type="evidence" value="ECO:0007669"/>
    <property type="project" value="InterPro"/>
</dbReference>
<dbReference type="KEGG" id="paqt:E8L99_11255"/>
<name>A0A4D7QKQ4_9HYPH</name>